<dbReference type="Proteomes" id="UP000198697">
    <property type="component" value="Unassembled WGS sequence"/>
</dbReference>
<sequence length="54" mass="5673">MKALPPCRYGLLLLLLLVGLAGCVEPYAPDVINAPPNLLVVEGFINADGPTAIR</sequence>
<protein>
    <submittedName>
        <fullName evidence="1">Uncharacterized protein</fullName>
    </submittedName>
</protein>
<dbReference type="OrthoDB" id="890073at2"/>
<proteinExistence type="predicted"/>
<organism evidence="1 2">
    <name type="scientific">Hymenobacter actinosclerus</name>
    <dbReference type="NCBI Taxonomy" id="82805"/>
    <lineage>
        <taxon>Bacteria</taxon>
        <taxon>Pseudomonadati</taxon>
        <taxon>Bacteroidota</taxon>
        <taxon>Cytophagia</taxon>
        <taxon>Cytophagales</taxon>
        <taxon>Hymenobacteraceae</taxon>
        <taxon>Hymenobacter</taxon>
    </lineage>
</organism>
<dbReference type="STRING" id="82805.SAMN04487998_0194"/>
<dbReference type="EMBL" id="FOHS01000001">
    <property type="protein sequence ID" value="SES76301.1"/>
    <property type="molecule type" value="Genomic_DNA"/>
</dbReference>
<reference evidence="2" key="1">
    <citation type="submission" date="2016-10" db="EMBL/GenBank/DDBJ databases">
        <authorList>
            <person name="Varghese N."/>
            <person name="Submissions S."/>
        </authorList>
    </citation>
    <scope>NUCLEOTIDE SEQUENCE [LARGE SCALE GENOMIC DNA]</scope>
    <source>
        <strain evidence="2">DSM 15310</strain>
    </source>
</reference>
<evidence type="ECO:0000313" key="1">
    <source>
        <dbReference type="EMBL" id="SES76301.1"/>
    </source>
</evidence>
<feature type="non-terminal residue" evidence="1">
    <location>
        <position position="54"/>
    </location>
</feature>
<name>A0A1H9Z4M1_9BACT</name>
<evidence type="ECO:0000313" key="2">
    <source>
        <dbReference type="Proteomes" id="UP000198697"/>
    </source>
</evidence>
<gene>
    <name evidence="1" type="ORF">SAMN04487998_0194</name>
</gene>
<dbReference type="PROSITE" id="PS51257">
    <property type="entry name" value="PROKAR_LIPOPROTEIN"/>
    <property type="match status" value="1"/>
</dbReference>
<dbReference type="AlphaFoldDB" id="A0A1H9Z4M1"/>
<accession>A0A1H9Z4M1</accession>
<keyword evidence="2" id="KW-1185">Reference proteome</keyword>